<organism evidence="2 3">
    <name type="scientific">Kipferlia bialata</name>
    <dbReference type="NCBI Taxonomy" id="797122"/>
    <lineage>
        <taxon>Eukaryota</taxon>
        <taxon>Metamonada</taxon>
        <taxon>Carpediemonas-like organisms</taxon>
        <taxon>Kipferlia</taxon>
    </lineage>
</organism>
<proteinExistence type="predicted"/>
<evidence type="ECO:0000313" key="3">
    <source>
        <dbReference type="Proteomes" id="UP000265618"/>
    </source>
</evidence>
<dbReference type="EMBL" id="BDIP01001767">
    <property type="protein sequence ID" value="GIQ85102.1"/>
    <property type="molecule type" value="Genomic_DNA"/>
</dbReference>
<comment type="caution">
    <text evidence="2">The sequence shown here is derived from an EMBL/GenBank/DDBJ whole genome shotgun (WGS) entry which is preliminary data.</text>
</comment>
<feature type="compositionally biased region" description="Basic and acidic residues" evidence="1">
    <location>
        <begin position="68"/>
        <end position="88"/>
    </location>
</feature>
<feature type="region of interest" description="Disordered" evidence="1">
    <location>
        <begin position="1"/>
        <end position="88"/>
    </location>
</feature>
<dbReference type="AlphaFoldDB" id="A0A9K3CYZ1"/>
<protein>
    <submittedName>
        <fullName evidence="2">Uncharacterized protein</fullName>
    </submittedName>
</protein>
<accession>A0A9K3CYZ1</accession>
<dbReference type="Proteomes" id="UP000265618">
    <property type="component" value="Unassembled WGS sequence"/>
</dbReference>
<gene>
    <name evidence="2" type="ORF">KIPB_006725</name>
</gene>
<name>A0A9K3CYZ1_9EUKA</name>
<keyword evidence="3" id="KW-1185">Reference proteome</keyword>
<sequence length="146" mass="15796">MSNSDCRAQLETPRYGSLNSYEYSNDDESTNDSSTSSSDKVTTPHYDSASSVLSRHDSSVALPSVPLRGERGREIAERQTQRERERELGSSGLLIVTTLTDQWIDGTVEVCVCIVTTLTDQWIDGTVGEQSDLCPGSASSLTSALA</sequence>
<reference evidence="2 3" key="1">
    <citation type="journal article" date="2018" name="PLoS ONE">
        <title>The draft genome of Kipferlia bialata reveals reductive genome evolution in fornicate parasites.</title>
        <authorList>
            <person name="Tanifuji G."/>
            <person name="Takabayashi S."/>
            <person name="Kume K."/>
            <person name="Takagi M."/>
            <person name="Nakayama T."/>
            <person name="Kamikawa R."/>
            <person name="Inagaki Y."/>
            <person name="Hashimoto T."/>
        </authorList>
    </citation>
    <scope>NUCLEOTIDE SEQUENCE [LARGE SCALE GENOMIC DNA]</scope>
    <source>
        <strain evidence="2">NY0173</strain>
    </source>
</reference>
<evidence type="ECO:0000256" key="1">
    <source>
        <dbReference type="SAM" id="MobiDB-lite"/>
    </source>
</evidence>
<evidence type="ECO:0000313" key="2">
    <source>
        <dbReference type="EMBL" id="GIQ85102.1"/>
    </source>
</evidence>